<dbReference type="EMBL" id="CP093313">
    <property type="protein sequence ID" value="UWZ84819.1"/>
    <property type="molecule type" value="Genomic_DNA"/>
</dbReference>
<dbReference type="Proteomes" id="UP001059380">
    <property type="component" value="Chromosome"/>
</dbReference>
<keyword evidence="1" id="KW-0812">Transmembrane</keyword>
<proteinExistence type="predicted"/>
<feature type="transmembrane region" description="Helical" evidence="1">
    <location>
        <begin position="89"/>
        <end position="110"/>
    </location>
</feature>
<accession>A0A9J7BPW2</accession>
<sequence length="435" mass="47482">MKAVEMNAALRERQKSLMLRTWIISGLFFMALPGTLLGFSNLVAISEHHGLGFLPAAWMEGHGHAQMFGWIGSFILGIGFYSQPARGKSVLRIPLTCFVLWTSGVALRWTANIYAWHWRTLFVVSATAELLGVLLFLWAARHHKLPETAGAKTKPRIELWMISVFVGTAGLLVGVVFNLVECVRLAIAGTSESFPHALDQRYLVILGWGFLAPTVWGFSARWLPTFLAIGHPREKLFRYALVAVVVAVGTALCGFVPAATMLLTATSIAVMLALRLTERPHGKAKVQGIHPSFPVFIRIAYVWLVIAAAMSVWAALADVHNGIWGASRHALTVGFAATMVFAIGPRILPHFGGVYNLFSTRLMLVSLLLLQCGCTLRVTSEPLAYEGFSMFAWKVLPVSATLELAGVLVFAFNLAMTFAKGKAFGVLETRESSAA</sequence>
<feature type="transmembrane region" description="Helical" evidence="1">
    <location>
        <begin position="295"/>
        <end position="317"/>
    </location>
</feature>
<keyword evidence="3" id="KW-1185">Reference proteome</keyword>
<evidence type="ECO:0000256" key="1">
    <source>
        <dbReference type="SAM" id="Phobius"/>
    </source>
</evidence>
<feature type="transmembrane region" description="Helical" evidence="1">
    <location>
        <begin position="391"/>
        <end position="412"/>
    </location>
</feature>
<dbReference type="AlphaFoldDB" id="A0A9J7BPW2"/>
<evidence type="ECO:0000313" key="2">
    <source>
        <dbReference type="EMBL" id="UWZ84819.1"/>
    </source>
</evidence>
<dbReference type="KEGG" id="orp:MOP44_02515"/>
<organism evidence="2 3">
    <name type="scientific">Occallatibacter riparius</name>
    <dbReference type="NCBI Taxonomy" id="1002689"/>
    <lineage>
        <taxon>Bacteria</taxon>
        <taxon>Pseudomonadati</taxon>
        <taxon>Acidobacteriota</taxon>
        <taxon>Terriglobia</taxon>
        <taxon>Terriglobales</taxon>
        <taxon>Acidobacteriaceae</taxon>
        <taxon>Occallatibacter</taxon>
    </lineage>
</organism>
<protein>
    <recommendedName>
        <fullName evidence="4">NnrS family protein</fullName>
    </recommendedName>
</protein>
<feature type="transmembrane region" description="Helical" evidence="1">
    <location>
        <begin position="200"/>
        <end position="224"/>
    </location>
</feature>
<gene>
    <name evidence="2" type="ORF">MOP44_02515</name>
</gene>
<feature type="transmembrane region" description="Helical" evidence="1">
    <location>
        <begin position="236"/>
        <end position="252"/>
    </location>
</feature>
<dbReference type="RefSeq" id="WP_260794325.1">
    <property type="nucleotide sequence ID" value="NZ_CP093313.1"/>
</dbReference>
<feature type="transmembrane region" description="Helical" evidence="1">
    <location>
        <begin position="21"/>
        <end position="45"/>
    </location>
</feature>
<feature type="transmembrane region" description="Helical" evidence="1">
    <location>
        <begin position="329"/>
        <end position="348"/>
    </location>
</feature>
<feature type="transmembrane region" description="Helical" evidence="1">
    <location>
        <begin position="159"/>
        <end position="180"/>
    </location>
</feature>
<keyword evidence="1" id="KW-1133">Transmembrane helix</keyword>
<name>A0A9J7BPW2_9BACT</name>
<reference evidence="2" key="1">
    <citation type="submission" date="2021-04" db="EMBL/GenBank/DDBJ databases">
        <title>Phylogenetic analysis of Acidobacteriaceae.</title>
        <authorList>
            <person name="Qiu L."/>
            <person name="Zhang Q."/>
        </authorList>
    </citation>
    <scope>NUCLEOTIDE SEQUENCE</scope>
    <source>
        <strain evidence="2">DSM 25168</strain>
    </source>
</reference>
<keyword evidence="1" id="KW-0472">Membrane</keyword>
<feature type="transmembrane region" description="Helical" evidence="1">
    <location>
        <begin position="65"/>
        <end position="82"/>
    </location>
</feature>
<evidence type="ECO:0000313" key="3">
    <source>
        <dbReference type="Proteomes" id="UP001059380"/>
    </source>
</evidence>
<evidence type="ECO:0008006" key="4">
    <source>
        <dbReference type="Google" id="ProtNLM"/>
    </source>
</evidence>
<feature type="transmembrane region" description="Helical" evidence="1">
    <location>
        <begin position="116"/>
        <end position="138"/>
    </location>
</feature>